<dbReference type="PANTHER" id="PTHR10907">
    <property type="entry name" value="REGUCALCIN"/>
    <property type="match status" value="1"/>
</dbReference>
<organism evidence="5 6">
    <name type="scientific">Pseudomonas asplenii</name>
    <dbReference type="NCBI Taxonomy" id="53407"/>
    <lineage>
        <taxon>Bacteria</taxon>
        <taxon>Pseudomonadati</taxon>
        <taxon>Pseudomonadota</taxon>
        <taxon>Gammaproteobacteria</taxon>
        <taxon>Pseudomonadales</taxon>
        <taxon>Pseudomonadaceae</taxon>
        <taxon>Pseudomonas</taxon>
    </lineage>
</organism>
<accession>A0A0N0VJB5</accession>
<proteinExistence type="inferred from homology"/>
<feature type="binding site" evidence="3">
    <location>
        <position position="156"/>
    </location>
    <ligand>
        <name>a divalent metal cation</name>
        <dbReference type="ChEBI" id="CHEBI:60240"/>
    </ligand>
</feature>
<dbReference type="Pfam" id="PF08450">
    <property type="entry name" value="SGL"/>
    <property type="match status" value="1"/>
</dbReference>
<comment type="similarity">
    <text evidence="1">Belongs to the SMP-30/CGR1 family.</text>
</comment>
<dbReference type="Gene3D" id="2.120.10.30">
    <property type="entry name" value="TolB, C-terminal domain"/>
    <property type="match status" value="1"/>
</dbReference>
<dbReference type="InterPro" id="IPR011042">
    <property type="entry name" value="6-blade_b-propeller_TolB-like"/>
</dbReference>
<comment type="caution">
    <text evidence="5">The sequence shown here is derived from an EMBL/GenBank/DDBJ whole genome shotgun (WGS) entry which is preliminary data.</text>
</comment>
<protein>
    <submittedName>
        <fullName evidence="5">Gluconolactonase</fullName>
    </submittedName>
</protein>
<dbReference type="GO" id="GO:0004341">
    <property type="term" value="F:gluconolactonase activity"/>
    <property type="evidence" value="ECO:0007669"/>
    <property type="project" value="TreeGrafter"/>
</dbReference>
<evidence type="ECO:0000259" key="4">
    <source>
        <dbReference type="Pfam" id="PF08450"/>
    </source>
</evidence>
<name>A0A0N0VJB5_9PSED</name>
<dbReference type="RefSeq" id="WP_054063360.1">
    <property type="nucleotide sequence ID" value="NZ_JSYZ01000012.1"/>
</dbReference>
<keyword evidence="3" id="KW-0862">Zinc</keyword>
<dbReference type="GO" id="GO:0005509">
    <property type="term" value="F:calcium ion binding"/>
    <property type="evidence" value="ECO:0007669"/>
    <property type="project" value="TreeGrafter"/>
</dbReference>
<feature type="active site" description="Proton donor/acceptor" evidence="2">
    <location>
        <position position="204"/>
    </location>
</feature>
<evidence type="ECO:0000313" key="5">
    <source>
        <dbReference type="EMBL" id="KPA90041.1"/>
    </source>
</evidence>
<evidence type="ECO:0000256" key="2">
    <source>
        <dbReference type="PIRSR" id="PIRSR605511-1"/>
    </source>
</evidence>
<dbReference type="SUPFAM" id="SSF63829">
    <property type="entry name" value="Calcium-dependent phosphotriesterase"/>
    <property type="match status" value="1"/>
</dbReference>
<feature type="binding site" evidence="3">
    <location>
        <position position="99"/>
    </location>
    <ligand>
        <name>substrate</name>
    </ligand>
</feature>
<dbReference type="GO" id="GO:0019853">
    <property type="term" value="P:L-ascorbic acid biosynthetic process"/>
    <property type="evidence" value="ECO:0007669"/>
    <property type="project" value="TreeGrafter"/>
</dbReference>
<keyword evidence="3" id="KW-0479">Metal-binding</keyword>
<gene>
    <name evidence="5" type="ORF">PF66_03504</name>
</gene>
<dbReference type="PATRIC" id="fig|50340.43.peg.803"/>
<evidence type="ECO:0000256" key="3">
    <source>
        <dbReference type="PIRSR" id="PIRSR605511-2"/>
    </source>
</evidence>
<reference evidence="5 6" key="1">
    <citation type="journal article" date="2015" name="PLoS ONE">
        <title>Rice-Infecting Pseudomonas Genomes Are Highly Accessorized and Harbor Multiple Putative Virulence Mechanisms to Cause Sheath Brown Rot.</title>
        <authorList>
            <person name="Quibod I.L."/>
            <person name="Grande G."/>
            <person name="Oreiro E.G."/>
            <person name="Borja F.N."/>
            <person name="Dossa G.S."/>
            <person name="Mauleon R."/>
            <person name="Cruz C.V."/>
            <person name="Oliva R."/>
        </authorList>
    </citation>
    <scope>NUCLEOTIDE SEQUENCE [LARGE SCALE GENOMIC DNA]</scope>
    <source>
        <strain evidence="5 6">IRRI 6609</strain>
    </source>
</reference>
<feature type="domain" description="SMP-30/Gluconolactonase/LRE-like region" evidence="4">
    <location>
        <begin position="13"/>
        <end position="262"/>
    </location>
</feature>
<feature type="binding site" evidence="3">
    <location>
        <position position="204"/>
    </location>
    <ligand>
        <name>a divalent metal cation</name>
        <dbReference type="ChEBI" id="CHEBI:60240"/>
    </ligand>
</feature>
<dbReference type="InterPro" id="IPR013658">
    <property type="entry name" value="SGL"/>
</dbReference>
<dbReference type="EMBL" id="JSYZ01000012">
    <property type="protein sequence ID" value="KPA90041.1"/>
    <property type="molecule type" value="Genomic_DNA"/>
</dbReference>
<dbReference type="OrthoDB" id="9775406at2"/>
<evidence type="ECO:0000313" key="6">
    <source>
        <dbReference type="Proteomes" id="UP000037931"/>
    </source>
</evidence>
<keyword evidence="6" id="KW-1185">Reference proteome</keyword>
<evidence type="ECO:0000256" key="1">
    <source>
        <dbReference type="ARBA" id="ARBA00008853"/>
    </source>
</evidence>
<dbReference type="Proteomes" id="UP000037931">
    <property type="component" value="Unassembled WGS sequence"/>
</dbReference>
<dbReference type="STRING" id="50340.PF66_03504"/>
<feature type="binding site" evidence="3">
    <location>
        <position position="101"/>
    </location>
    <ligand>
        <name>substrate</name>
    </ligand>
</feature>
<dbReference type="AlphaFoldDB" id="A0A0N0VJB5"/>
<feature type="binding site" evidence="3">
    <location>
        <position position="15"/>
    </location>
    <ligand>
        <name>a divalent metal cation</name>
        <dbReference type="ChEBI" id="CHEBI:60240"/>
    </ligand>
</feature>
<dbReference type="InterPro" id="IPR005511">
    <property type="entry name" value="SMP-30"/>
</dbReference>
<dbReference type="PANTHER" id="PTHR10907:SF47">
    <property type="entry name" value="REGUCALCIN"/>
    <property type="match status" value="1"/>
</dbReference>
<dbReference type="PRINTS" id="PR01790">
    <property type="entry name" value="SMP30FAMILY"/>
</dbReference>
<comment type="cofactor">
    <cofactor evidence="3">
        <name>Zn(2+)</name>
        <dbReference type="ChEBI" id="CHEBI:29105"/>
    </cofactor>
    <text evidence="3">Binds 1 divalent metal cation per subunit.</text>
</comment>
<sequence>MSWTAVTEHRAQLGEGPFWDAPGQALYWVDIAGRQALRLSGAGLQAWQLPEPVSAFIPCESGDALVTLSSGVYRLDLASAPQAPRLTLLCIADPQPGNRANEARCDAQGRLWLGTMQNNIGERGEDLPVRHRRGGLFRIDADARATPLLRGLGIPNTLLWSEDGTQLYFGDSLDGTLYRYPVASNGQLGPAQEWFGPHPRGVPDGSAMDAEGYCWNARWDGGCLLRLAPDGEVDRLIELPVSRPTSCVFGGPDLRTLYITSAASPFEHPLDGAVLAIELDIPGTRCHRFAG</sequence>